<dbReference type="KEGG" id="cfk:CFRA_05635"/>
<proteinExistence type="predicted"/>
<feature type="transmembrane region" description="Helical" evidence="2">
    <location>
        <begin position="120"/>
        <end position="140"/>
    </location>
</feature>
<evidence type="ECO:0000313" key="3">
    <source>
        <dbReference type="EMBL" id="APT88810.1"/>
    </source>
</evidence>
<feature type="region of interest" description="Disordered" evidence="1">
    <location>
        <begin position="154"/>
        <end position="200"/>
    </location>
</feature>
<keyword evidence="2" id="KW-0472">Membrane</keyword>
<keyword evidence="4" id="KW-1185">Reference proteome</keyword>
<dbReference type="RefSeq" id="WP_075663798.1">
    <property type="nucleotide sequence ID" value="NZ_CP009247.1"/>
</dbReference>
<keyword evidence="2" id="KW-1133">Transmembrane helix</keyword>
<name>A0A1L7CSI2_9CORY</name>
<feature type="transmembrane region" description="Helical" evidence="2">
    <location>
        <begin position="7"/>
        <end position="29"/>
    </location>
</feature>
<dbReference type="AlphaFoldDB" id="A0A1L7CSI2"/>
<accession>A0A1L7CSI2</accession>
<feature type="transmembrane region" description="Helical" evidence="2">
    <location>
        <begin position="85"/>
        <end position="108"/>
    </location>
</feature>
<feature type="transmembrane region" description="Helical" evidence="2">
    <location>
        <begin position="49"/>
        <end position="73"/>
    </location>
</feature>
<evidence type="ECO:0000313" key="4">
    <source>
        <dbReference type="Proteomes" id="UP000185434"/>
    </source>
</evidence>
<organism evidence="3 4">
    <name type="scientific">Corynebacterium frankenforstense DSM 45800</name>
    <dbReference type="NCBI Taxonomy" id="1437875"/>
    <lineage>
        <taxon>Bacteria</taxon>
        <taxon>Bacillati</taxon>
        <taxon>Actinomycetota</taxon>
        <taxon>Actinomycetes</taxon>
        <taxon>Mycobacteriales</taxon>
        <taxon>Corynebacteriaceae</taxon>
        <taxon>Corynebacterium</taxon>
    </lineage>
</organism>
<protein>
    <submittedName>
        <fullName evidence="3">Uncharacterized protein</fullName>
    </submittedName>
</protein>
<reference evidence="3 4" key="1">
    <citation type="submission" date="2014-08" db="EMBL/GenBank/DDBJ databases">
        <title>Complete genome sequence of Corynebacterium frankenforstense ST18(T) (=DSM 45800(T)), isolated from raw cow milk.</title>
        <authorList>
            <person name="Ruckert C."/>
            <person name="Albersmeier A."/>
            <person name="Winkler A."/>
            <person name="Lipski A."/>
            <person name="Kalinowski J."/>
        </authorList>
    </citation>
    <scope>NUCLEOTIDE SEQUENCE [LARGE SCALE GENOMIC DNA]</scope>
    <source>
        <strain evidence="3 4">ST18</strain>
    </source>
</reference>
<gene>
    <name evidence="3" type="ORF">CFRA_05635</name>
</gene>
<evidence type="ECO:0000256" key="2">
    <source>
        <dbReference type="SAM" id="Phobius"/>
    </source>
</evidence>
<sequence>MIAVAVFFSYLLNGFAMVFTAAVVVWAVVEYRKLDREPSNVGLLEHRLYLAVMFVAGLLGSRAALVVPAAMLFCGIRWPREGRQVAGGAVAAFCGVAAVFVPSLFLIPRDNSAESTLGRILLIGALIGSAVVIAVAAAVVKSVRRRTDAIAAAQSFARPAPPADEDADGSAAQGGHAAAEDREEPGNGGEPDVPQEPTGR</sequence>
<dbReference type="EMBL" id="CP009247">
    <property type="protein sequence ID" value="APT88810.1"/>
    <property type="molecule type" value="Genomic_DNA"/>
</dbReference>
<dbReference type="Proteomes" id="UP000185434">
    <property type="component" value="Chromosome"/>
</dbReference>
<evidence type="ECO:0000256" key="1">
    <source>
        <dbReference type="SAM" id="MobiDB-lite"/>
    </source>
</evidence>
<keyword evidence="2" id="KW-0812">Transmembrane</keyword>